<organism evidence="8 9">
    <name type="scientific">Brachybacterium massiliense</name>
    <dbReference type="NCBI Taxonomy" id="1755098"/>
    <lineage>
        <taxon>Bacteria</taxon>
        <taxon>Bacillati</taxon>
        <taxon>Actinomycetota</taxon>
        <taxon>Actinomycetes</taxon>
        <taxon>Micrococcales</taxon>
        <taxon>Dermabacteraceae</taxon>
        <taxon>Brachybacterium</taxon>
    </lineage>
</organism>
<dbReference type="PIRSF" id="PIRSF026631">
    <property type="entry name" value="UCP026631"/>
    <property type="match status" value="1"/>
</dbReference>
<reference evidence="8" key="1">
    <citation type="journal article" date="2021" name="PeerJ">
        <title>Extensive microbial diversity within the chicken gut microbiome revealed by metagenomics and culture.</title>
        <authorList>
            <person name="Gilroy R."/>
            <person name="Ravi A."/>
            <person name="Getino M."/>
            <person name="Pursley I."/>
            <person name="Horton D.L."/>
            <person name="Alikhan N.F."/>
            <person name="Baker D."/>
            <person name="Gharbi K."/>
            <person name="Hall N."/>
            <person name="Watson M."/>
            <person name="Adriaenssens E.M."/>
            <person name="Foster-Nyarko E."/>
            <person name="Jarju S."/>
            <person name="Secka A."/>
            <person name="Antonio M."/>
            <person name="Oren A."/>
            <person name="Chaudhuri R.R."/>
            <person name="La Ragione R."/>
            <person name="Hildebrand F."/>
            <person name="Pallen M.J."/>
        </authorList>
    </citation>
    <scope>NUCLEOTIDE SEQUENCE</scope>
    <source>
        <strain evidence="8">ChiGjej5B5-22894</strain>
    </source>
</reference>
<evidence type="ECO:0000313" key="8">
    <source>
        <dbReference type="EMBL" id="HJG90637.1"/>
    </source>
</evidence>
<feature type="compositionally biased region" description="Low complexity" evidence="5">
    <location>
        <begin position="1"/>
        <end position="11"/>
    </location>
</feature>
<feature type="region of interest" description="Disordered" evidence="5">
    <location>
        <begin position="1"/>
        <end position="40"/>
    </location>
</feature>
<evidence type="ECO:0000256" key="5">
    <source>
        <dbReference type="SAM" id="MobiDB-lite"/>
    </source>
</evidence>
<feature type="region of interest" description="Disordered" evidence="5">
    <location>
        <begin position="188"/>
        <end position="223"/>
    </location>
</feature>
<dbReference type="PANTHER" id="PTHR34473:SF2">
    <property type="entry name" value="UPF0699 TRANSMEMBRANE PROTEIN YDBT"/>
    <property type="match status" value="1"/>
</dbReference>
<feature type="transmembrane region" description="Helical" evidence="6">
    <location>
        <begin position="77"/>
        <end position="100"/>
    </location>
</feature>
<evidence type="ECO:0000313" key="9">
    <source>
        <dbReference type="Proteomes" id="UP000742460"/>
    </source>
</evidence>
<feature type="transmembrane region" description="Helical" evidence="6">
    <location>
        <begin position="45"/>
        <end position="65"/>
    </location>
</feature>
<keyword evidence="3 6" id="KW-1133">Transmembrane helix</keyword>
<evidence type="ECO:0000259" key="7">
    <source>
        <dbReference type="Pfam" id="PF03703"/>
    </source>
</evidence>
<keyword evidence="4 6" id="KW-0472">Membrane</keyword>
<dbReference type="GO" id="GO:0005886">
    <property type="term" value="C:plasma membrane"/>
    <property type="evidence" value="ECO:0007669"/>
    <property type="project" value="UniProtKB-SubCell"/>
</dbReference>
<feature type="transmembrane region" description="Helical" evidence="6">
    <location>
        <begin position="259"/>
        <end position="281"/>
    </location>
</feature>
<dbReference type="SUPFAM" id="SSF90123">
    <property type="entry name" value="ABC transporter transmembrane region"/>
    <property type="match status" value="1"/>
</dbReference>
<evidence type="ECO:0000256" key="4">
    <source>
        <dbReference type="ARBA" id="ARBA00023136"/>
    </source>
</evidence>
<evidence type="ECO:0000256" key="6">
    <source>
        <dbReference type="SAM" id="Phobius"/>
    </source>
</evidence>
<reference evidence="8" key="2">
    <citation type="submission" date="2021-09" db="EMBL/GenBank/DDBJ databases">
        <authorList>
            <person name="Gilroy R."/>
        </authorList>
    </citation>
    <scope>NUCLEOTIDE SEQUENCE</scope>
    <source>
        <strain evidence="8">ChiGjej5B5-22894</strain>
    </source>
</reference>
<sequence>MSSSPTSPAETSPEEGRAPSAPGPHAATEPRPETPRHRTHPITPLVSGWKIVVGVLAVLTAQNIAQLLNEFTIQRALIGAGLLLVAALIAILLSALSWWFTTYAVDEGGVSLHSGMISRSREYAPRARIESVSVERPLLARLLGMAKVRVEVAGSGESYIDIEYVKSAAAEELRRGILGIAEHAAPPEQAVQAQPPHRQDGESATEGGADGSEPAPAASEGSAQTGGALRSFLHDGVTEGELIAQIPTSRLIRSLVRDIGFVIGVLMSIVGVAVAVALAIWQDGINPAMFIALLPTLIALPKYVFGRIESGWGFVSRITERGLRMRRGLANTRTDNIVSGRIQRLELRRPLLWRRPDWTAATVTVAGIEDDGEDGAQNVLPVGTREELRATLGHLAAPLGTDDDMATIEHLLSAPAREIEGLRTRVRMYWIARRTDVTVLLPGALVNRSGLFTRRLEIVPRERIQQLTLSDGPLSRRIGVLDLQVGIAGELVHVSSLPRAEILDLHAVLSRDAATLRRYSDRAHWPQPALSLTPAAAAQEPLPAEGRELR</sequence>
<dbReference type="AlphaFoldDB" id="A0A921SWN2"/>
<accession>A0A921SWN2</accession>
<gene>
    <name evidence="8" type="ORF">K8V81_02815</name>
</gene>
<dbReference type="PANTHER" id="PTHR34473">
    <property type="entry name" value="UPF0699 TRANSMEMBRANE PROTEIN YDBS"/>
    <property type="match status" value="1"/>
</dbReference>
<evidence type="ECO:0000256" key="2">
    <source>
        <dbReference type="ARBA" id="ARBA00022692"/>
    </source>
</evidence>
<dbReference type="Proteomes" id="UP000742460">
    <property type="component" value="Unassembled WGS sequence"/>
</dbReference>
<protein>
    <submittedName>
        <fullName evidence="8">PH domain-containing protein</fullName>
    </submittedName>
</protein>
<dbReference type="InterPro" id="IPR014529">
    <property type="entry name" value="UCP026631"/>
</dbReference>
<feature type="compositionally biased region" description="Low complexity" evidence="5">
    <location>
        <begin position="211"/>
        <end position="223"/>
    </location>
</feature>
<name>A0A921SWN2_9MICO</name>
<dbReference type="Pfam" id="PF03703">
    <property type="entry name" value="bPH_2"/>
    <property type="match status" value="2"/>
</dbReference>
<comment type="caution">
    <text evidence="8">The sequence shown here is derived from an EMBL/GenBank/DDBJ whole genome shotgun (WGS) entry which is preliminary data.</text>
</comment>
<comment type="subcellular location">
    <subcellularLocation>
        <location evidence="1">Cell membrane</location>
        <topology evidence="1">Multi-pass membrane protein</topology>
    </subcellularLocation>
</comment>
<feature type="domain" description="YdbS-like PH" evidence="7">
    <location>
        <begin position="445"/>
        <end position="492"/>
    </location>
</feature>
<proteinExistence type="predicted"/>
<evidence type="ECO:0000256" key="1">
    <source>
        <dbReference type="ARBA" id="ARBA00004651"/>
    </source>
</evidence>
<dbReference type="InterPro" id="IPR036640">
    <property type="entry name" value="ABC1_TM_sf"/>
</dbReference>
<dbReference type="GO" id="GO:0005524">
    <property type="term" value="F:ATP binding"/>
    <property type="evidence" value="ECO:0007669"/>
    <property type="project" value="InterPro"/>
</dbReference>
<evidence type="ECO:0000256" key="3">
    <source>
        <dbReference type="ARBA" id="ARBA00022989"/>
    </source>
</evidence>
<feature type="domain" description="YdbS-like PH" evidence="7">
    <location>
        <begin position="98"/>
        <end position="175"/>
    </location>
</feature>
<dbReference type="InterPro" id="IPR005182">
    <property type="entry name" value="YdbS-like_PH"/>
</dbReference>
<dbReference type="EMBL" id="DYUE01000073">
    <property type="protein sequence ID" value="HJG90637.1"/>
    <property type="molecule type" value="Genomic_DNA"/>
</dbReference>
<keyword evidence="2 6" id="KW-0812">Transmembrane</keyword>